<organism evidence="2 3">
    <name type="scientific">Elysia crispata</name>
    <name type="common">lettuce slug</name>
    <dbReference type="NCBI Taxonomy" id="231223"/>
    <lineage>
        <taxon>Eukaryota</taxon>
        <taxon>Metazoa</taxon>
        <taxon>Spiralia</taxon>
        <taxon>Lophotrochozoa</taxon>
        <taxon>Mollusca</taxon>
        <taxon>Gastropoda</taxon>
        <taxon>Heterobranchia</taxon>
        <taxon>Euthyneura</taxon>
        <taxon>Panpulmonata</taxon>
        <taxon>Sacoglossa</taxon>
        <taxon>Placobranchoidea</taxon>
        <taxon>Plakobranchidae</taxon>
        <taxon>Elysia</taxon>
    </lineage>
</organism>
<reference evidence="2" key="1">
    <citation type="journal article" date="2023" name="G3 (Bethesda)">
        <title>A reference genome for the long-term kleptoplast-retaining sea slug Elysia crispata morphotype clarki.</title>
        <authorList>
            <person name="Eastman K.E."/>
            <person name="Pendleton A.L."/>
            <person name="Shaikh M.A."/>
            <person name="Suttiyut T."/>
            <person name="Ogas R."/>
            <person name="Tomko P."/>
            <person name="Gavelis G."/>
            <person name="Widhalm J.R."/>
            <person name="Wisecaver J.H."/>
        </authorList>
    </citation>
    <scope>NUCLEOTIDE SEQUENCE</scope>
    <source>
        <strain evidence="2">ECLA1</strain>
    </source>
</reference>
<gene>
    <name evidence="2" type="ORF">RRG08_024384</name>
</gene>
<proteinExistence type="predicted"/>
<accession>A0AAE0ZKV9</accession>
<name>A0AAE0ZKV9_9GAST</name>
<sequence>MESENGPGAFGNSSASIRDDGLHHQRACNNQPGQREENPSGKTEQGLALARVKVIFLPWAQWNLALRFLSHTAASKLLELDSSSMQKPLMLIPILVTQVENGFEEY</sequence>
<dbReference type="AlphaFoldDB" id="A0AAE0ZKV9"/>
<evidence type="ECO:0000313" key="3">
    <source>
        <dbReference type="Proteomes" id="UP001283361"/>
    </source>
</evidence>
<protein>
    <submittedName>
        <fullName evidence="2">Uncharacterized protein</fullName>
    </submittedName>
</protein>
<dbReference type="Proteomes" id="UP001283361">
    <property type="component" value="Unassembled WGS sequence"/>
</dbReference>
<dbReference type="EMBL" id="JAWDGP010003760">
    <property type="protein sequence ID" value="KAK3771309.1"/>
    <property type="molecule type" value="Genomic_DNA"/>
</dbReference>
<feature type="region of interest" description="Disordered" evidence="1">
    <location>
        <begin position="1"/>
        <end position="44"/>
    </location>
</feature>
<evidence type="ECO:0000256" key="1">
    <source>
        <dbReference type="SAM" id="MobiDB-lite"/>
    </source>
</evidence>
<comment type="caution">
    <text evidence="2">The sequence shown here is derived from an EMBL/GenBank/DDBJ whole genome shotgun (WGS) entry which is preliminary data.</text>
</comment>
<keyword evidence="3" id="KW-1185">Reference proteome</keyword>
<evidence type="ECO:0000313" key="2">
    <source>
        <dbReference type="EMBL" id="KAK3771309.1"/>
    </source>
</evidence>